<dbReference type="EMBL" id="JAINDJ010000002">
    <property type="protein sequence ID" value="KAG9458028.1"/>
    <property type="molecule type" value="Genomic_DNA"/>
</dbReference>
<evidence type="ECO:0000313" key="1">
    <source>
        <dbReference type="EMBL" id="KAG9458028.1"/>
    </source>
</evidence>
<sequence length="170" mass="18920">MGQTINKLSKGMKLPQQTVLQADGEAIKKIVDRCYSTLLEDVNNTKPISQTYFHHAVCKTVEAINVELGGSTQILIPSYTKIIELYEKNRDRWSGQITRDKFVNILRELITGAQIGGRGKFRDILLYIYGFPVTALLIKQILVPDAISNDILIPAATSASVFALAKQNKI</sequence>
<dbReference type="Proteomes" id="UP000825729">
    <property type="component" value="Unassembled WGS sequence"/>
</dbReference>
<evidence type="ECO:0000313" key="2">
    <source>
        <dbReference type="Proteomes" id="UP000825729"/>
    </source>
</evidence>
<name>A0AAV7FEL6_ARIFI</name>
<accession>A0AAV7FEL6</accession>
<reference evidence="1 2" key="1">
    <citation type="submission" date="2021-07" db="EMBL/GenBank/DDBJ databases">
        <title>The Aristolochia fimbriata genome: insights into angiosperm evolution, floral development and chemical biosynthesis.</title>
        <authorList>
            <person name="Jiao Y."/>
        </authorList>
    </citation>
    <scope>NUCLEOTIDE SEQUENCE [LARGE SCALE GENOMIC DNA]</scope>
    <source>
        <strain evidence="1">IBCAS-2021</strain>
        <tissue evidence="1">Leaf</tissue>
    </source>
</reference>
<dbReference type="Pfam" id="PF25284">
    <property type="entry name" value="DUF7874"/>
    <property type="match status" value="1"/>
</dbReference>
<keyword evidence="2" id="KW-1185">Reference proteome</keyword>
<dbReference type="PANTHER" id="PTHR37216">
    <property type="entry name" value="EXPRESSED PROTEIN"/>
    <property type="match status" value="1"/>
</dbReference>
<comment type="caution">
    <text evidence="1">The sequence shown here is derived from an EMBL/GenBank/DDBJ whole genome shotgun (WGS) entry which is preliminary data.</text>
</comment>
<dbReference type="InterPro" id="IPR057196">
    <property type="entry name" value="DUF7874"/>
</dbReference>
<dbReference type="AlphaFoldDB" id="A0AAV7FEL6"/>
<organism evidence="1 2">
    <name type="scientific">Aristolochia fimbriata</name>
    <name type="common">White veined hardy Dutchman's pipe vine</name>
    <dbReference type="NCBI Taxonomy" id="158543"/>
    <lineage>
        <taxon>Eukaryota</taxon>
        <taxon>Viridiplantae</taxon>
        <taxon>Streptophyta</taxon>
        <taxon>Embryophyta</taxon>
        <taxon>Tracheophyta</taxon>
        <taxon>Spermatophyta</taxon>
        <taxon>Magnoliopsida</taxon>
        <taxon>Magnoliidae</taxon>
        <taxon>Piperales</taxon>
        <taxon>Aristolochiaceae</taxon>
        <taxon>Aristolochia</taxon>
    </lineage>
</organism>
<protein>
    <submittedName>
        <fullName evidence="1">Uncharacterized protein</fullName>
    </submittedName>
</protein>
<dbReference type="PANTHER" id="PTHR37216:SF1">
    <property type="entry name" value="EXPRESSED PROTEIN"/>
    <property type="match status" value="1"/>
</dbReference>
<proteinExistence type="predicted"/>
<gene>
    <name evidence="1" type="ORF">H6P81_002536</name>
</gene>